<keyword evidence="2" id="KW-1185">Reference proteome</keyword>
<evidence type="ECO:0008006" key="3">
    <source>
        <dbReference type="Google" id="ProtNLM"/>
    </source>
</evidence>
<dbReference type="EMBL" id="LXQD01000016">
    <property type="protein sequence ID" value="RCJ41999.1"/>
    <property type="molecule type" value="Genomic_DNA"/>
</dbReference>
<name>A0A367S1A6_9NOSO</name>
<reference evidence="1" key="1">
    <citation type="submission" date="2016-04" db="EMBL/GenBank/DDBJ databases">
        <authorList>
            <person name="Tabuchi Yagui T.R."/>
        </authorList>
    </citation>
    <scope>NUCLEOTIDE SEQUENCE [LARGE SCALE GENOMIC DNA]</scope>
    <source>
        <strain evidence="1">NIES-26</strain>
    </source>
</reference>
<gene>
    <name evidence="1" type="ORF">A6770_35525</name>
</gene>
<accession>A0A367S1A6</accession>
<sequence>MGTSRYFSLKNLPEISSDIEQRYTRVQKLYQQLLDGTPQVYVLTVTTFHCLQNLHKYEIDVTVPMFERGLDSLKKSVRITQVQHQEINTAKALLADYQKLVKKLIPLLAQAYEETTEKLLQKTQYDTELDQLSWATPLPDSVQKALATRINDTQALKLAKTTDQE</sequence>
<evidence type="ECO:0000313" key="1">
    <source>
        <dbReference type="EMBL" id="RCJ41999.1"/>
    </source>
</evidence>
<dbReference type="AlphaFoldDB" id="A0A367S1A6"/>
<proteinExistence type="predicted"/>
<comment type="caution">
    <text evidence="1">The sequence shown here is derived from an EMBL/GenBank/DDBJ whole genome shotgun (WGS) entry which is preliminary data.</text>
</comment>
<organism evidence="1 2">
    <name type="scientific">Nostoc minutum NIES-26</name>
    <dbReference type="NCBI Taxonomy" id="1844469"/>
    <lineage>
        <taxon>Bacteria</taxon>
        <taxon>Bacillati</taxon>
        <taxon>Cyanobacteriota</taxon>
        <taxon>Cyanophyceae</taxon>
        <taxon>Nostocales</taxon>
        <taxon>Nostocaceae</taxon>
        <taxon>Nostoc</taxon>
    </lineage>
</organism>
<dbReference type="Proteomes" id="UP000252107">
    <property type="component" value="Unassembled WGS sequence"/>
</dbReference>
<protein>
    <recommendedName>
        <fullName evidence="3">Dynamin family protein</fullName>
    </recommendedName>
</protein>
<evidence type="ECO:0000313" key="2">
    <source>
        <dbReference type="Proteomes" id="UP000252107"/>
    </source>
</evidence>